<sequence>MTRTSARRRARGGARPDRSGGAVTQSAWTQVRYRTAPTNVLSSDQIEAIHEASLTILEEIGVKVLDPEARGYLQEAGARVDHGEEMVWLDRGLVEEKLKLPPSSFTLHARNPARNVQLGDDCAIFASVGGPAFVSDLDRGRRQGTYAEMCDFIKLVQSLNILHQEGGGPFEALDLPQESRHLDLHFAQITLTDKNWQPWGLGAERARDGLEMAAISLGCSREDLIGKPVFTTVINTNSPLQIDGPMGEGLIEMAKHGQPVIITPFTLAGAMSPVTIAGALTQQNAEALSGIVLAQCVRPGTPVIYGGFTSNVDMKTGSPAFGTPEYTLAAQATGQLARRYGIPFRSSNVTASNAVDAQAAYESQMSLWGAMSGHVHLLNQGAGWLGGGLVASFEKLIIDAEMLQMMAAAQQPFEVSDAAIGLDAIREVGPCGHFFGTQHTLDRYESAFYTPLVSDWDNYENWSDRGSKDTAQRANGIWKQMLAAYEQPPIDAAIEDQLKDYMARRKQEIHGNAA</sequence>
<proteinExistence type="inferred from homology"/>
<protein>
    <recommendedName>
        <fullName evidence="4">Methyltransferase</fullName>
        <ecNumber evidence="4">2.1.1.-</ecNumber>
    </recommendedName>
</protein>
<evidence type="ECO:0000313" key="6">
    <source>
        <dbReference type="EMBL" id="MBY6141465.1"/>
    </source>
</evidence>
<evidence type="ECO:0000256" key="3">
    <source>
        <dbReference type="ARBA" id="ARBA00022679"/>
    </source>
</evidence>
<dbReference type="Proteomes" id="UP000766629">
    <property type="component" value="Unassembled WGS sequence"/>
</dbReference>
<name>A0ABS7NJU3_9RHOB</name>
<dbReference type="EMBL" id="JAHVJA010000011">
    <property type="protein sequence ID" value="MBY6141465.1"/>
    <property type="molecule type" value="Genomic_DNA"/>
</dbReference>
<organism evidence="6 7">
    <name type="scientific">Leisingera daeponensis</name>
    <dbReference type="NCBI Taxonomy" id="405746"/>
    <lineage>
        <taxon>Bacteria</taxon>
        <taxon>Pseudomonadati</taxon>
        <taxon>Pseudomonadota</taxon>
        <taxon>Alphaproteobacteria</taxon>
        <taxon>Rhodobacterales</taxon>
        <taxon>Roseobacteraceae</taxon>
        <taxon>Leisingera</taxon>
    </lineage>
</organism>
<evidence type="ECO:0000256" key="2">
    <source>
        <dbReference type="ARBA" id="ARBA00022603"/>
    </source>
</evidence>
<dbReference type="GO" id="GO:0008168">
    <property type="term" value="F:methyltransferase activity"/>
    <property type="evidence" value="ECO:0007669"/>
    <property type="project" value="UniProtKB-KW"/>
</dbReference>
<dbReference type="GO" id="GO:0032259">
    <property type="term" value="P:methylation"/>
    <property type="evidence" value="ECO:0007669"/>
    <property type="project" value="UniProtKB-KW"/>
</dbReference>
<dbReference type="PIRSF" id="PIRSF037567">
    <property type="entry name" value="MTTB_MeTrfase"/>
    <property type="match status" value="1"/>
</dbReference>
<dbReference type="Pfam" id="PF06253">
    <property type="entry name" value="MTTB"/>
    <property type="match status" value="1"/>
</dbReference>
<accession>A0ABS7NJU3</accession>
<evidence type="ECO:0000256" key="5">
    <source>
        <dbReference type="SAM" id="MobiDB-lite"/>
    </source>
</evidence>
<gene>
    <name evidence="6" type="ORF">KUV26_18650</name>
</gene>
<evidence type="ECO:0000256" key="4">
    <source>
        <dbReference type="PIRNR" id="PIRNR037567"/>
    </source>
</evidence>
<comment type="similarity">
    <text evidence="1 4">Belongs to the trimethylamine methyltransferase family.</text>
</comment>
<dbReference type="RefSeq" id="WP_222509506.1">
    <property type="nucleotide sequence ID" value="NZ_JAHVJA010000011.1"/>
</dbReference>
<keyword evidence="7" id="KW-1185">Reference proteome</keyword>
<evidence type="ECO:0000256" key="1">
    <source>
        <dbReference type="ARBA" id="ARBA00007137"/>
    </source>
</evidence>
<evidence type="ECO:0000313" key="7">
    <source>
        <dbReference type="Proteomes" id="UP000766629"/>
    </source>
</evidence>
<keyword evidence="3 4" id="KW-0808">Transferase</keyword>
<keyword evidence="2 6" id="KW-0489">Methyltransferase</keyword>
<feature type="region of interest" description="Disordered" evidence="5">
    <location>
        <begin position="1"/>
        <end position="26"/>
    </location>
</feature>
<dbReference type="EC" id="2.1.1.-" evidence="4"/>
<comment type="caution">
    <text evidence="6">The sequence shown here is derived from an EMBL/GenBank/DDBJ whole genome shotgun (WGS) entry which is preliminary data.</text>
</comment>
<dbReference type="Gene3D" id="3.20.20.480">
    <property type="entry name" value="Trimethylamine methyltransferase-like"/>
    <property type="match status" value="1"/>
</dbReference>
<dbReference type="InterPro" id="IPR038601">
    <property type="entry name" value="MttB-like_sf"/>
</dbReference>
<reference evidence="6 7" key="1">
    <citation type="submission" date="2021-06" db="EMBL/GenBank/DDBJ databases">
        <title>50 bacteria genomes isolated from Dapeng, Shenzhen, China.</title>
        <authorList>
            <person name="Zheng W."/>
            <person name="Yu S."/>
            <person name="Huang Y."/>
        </authorList>
    </citation>
    <scope>NUCLEOTIDE SEQUENCE [LARGE SCALE GENOMIC DNA]</scope>
    <source>
        <strain evidence="6 7">DP1N14-2</strain>
    </source>
</reference>
<dbReference type="InterPro" id="IPR010426">
    <property type="entry name" value="MTTB_MeTrfase"/>
</dbReference>
<feature type="compositionally biased region" description="Basic residues" evidence="5">
    <location>
        <begin position="1"/>
        <end position="12"/>
    </location>
</feature>